<accession>A0AAN7B362</accession>
<protein>
    <submittedName>
        <fullName evidence="2">Uncharacterized protein</fullName>
    </submittedName>
</protein>
<sequence length="176" mass="18237">MPSLTKFLALAAVAASLTSGFTIPEGQPDGIYFGNLQTGESQLLASINATSVRARRGTGAAALNARTVPLPVSDQGCPPAGLNAGDYLAAYSNFAYFCDNGGKIPGGRVTYAAVGSAVWYACSYGGEQPCDSPEISDAESRFNAKCGAARAAWVYMGDWKKTYGRDVASAEICGNL</sequence>
<feature type="signal peptide" evidence="1">
    <location>
        <begin position="1"/>
        <end position="20"/>
    </location>
</feature>
<dbReference type="AlphaFoldDB" id="A0AAN7B362"/>
<reference evidence="2" key="1">
    <citation type="journal article" date="2023" name="Mol. Phylogenet. Evol.">
        <title>Genome-scale phylogeny and comparative genomics of the fungal order Sordariales.</title>
        <authorList>
            <person name="Hensen N."/>
            <person name="Bonometti L."/>
            <person name="Westerberg I."/>
            <person name="Brannstrom I.O."/>
            <person name="Guillou S."/>
            <person name="Cros-Aarteil S."/>
            <person name="Calhoun S."/>
            <person name="Haridas S."/>
            <person name="Kuo A."/>
            <person name="Mondo S."/>
            <person name="Pangilinan J."/>
            <person name="Riley R."/>
            <person name="LaButti K."/>
            <person name="Andreopoulos B."/>
            <person name="Lipzen A."/>
            <person name="Chen C."/>
            <person name="Yan M."/>
            <person name="Daum C."/>
            <person name="Ng V."/>
            <person name="Clum A."/>
            <person name="Steindorff A."/>
            <person name="Ohm R.A."/>
            <person name="Martin F."/>
            <person name="Silar P."/>
            <person name="Natvig D.O."/>
            <person name="Lalanne C."/>
            <person name="Gautier V."/>
            <person name="Ament-Velasquez S.L."/>
            <person name="Kruys A."/>
            <person name="Hutchinson M.I."/>
            <person name="Powell A.J."/>
            <person name="Barry K."/>
            <person name="Miller A.N."/>
            <person name="Grigoriev I.V."/>
            <person name="Debuchy R."/>
            <person name="Gladieux P."/>
            <person name="Hiltunen Thoren M."/>
            <person name="Johannesson H."/>
        </authorList>
    </citation>
    <scope>NUCLEOTIDE SEQUENCE</scope>
    <source>
        <strain evidence="2">PSN293</strain>
    </source>
</reference>
<evidence type="ECO:0000313" key="3">
    <source>
        <dbReference type="Proteomes" id="UP001301769"/>
    </source>
</evidence>
<gene>
    <name evidence="2" type="ORF">QBC37DRAFT_379252</name>
</gene>
<dbReference type="EMBL" id="MU858251">
    <property type="protein sequence ID" value="KAK4208252.1"/>
    <property type="molecule type" value="Genomic_DNA"/>
</dbReference>
<reference evidence="2" key="2">
    <citation type="submission" date="2023-05" db="EMBL/GenBank/DDBJ databases">
        <authorList>
            <consortium name="Lawrence Berkeley National Laboratory"/>
            <person name="Steindorff A."/>
            <person name="Hensen N."/>
            <person name="Bonometti L."/>
            <person name="Westerberg I."/>
            <person name="Brannstrom I.O."/>
            <person name="Guillou S."/>
            <person name="Cros-Aarteil S."/>
            <person name="Calhoun S."/>
            <person name="Haridas S."/>
            <person name="Kuo A."/>
            <person name="Mondo S."/>
            <person name="Pangilinan J."/>
            <person name="Riley R."/>
            <person name="Labutti K."/>
            <person name="Andreopoulos B."/>
            <person name="Lipzen A."/>
            <person name="Chen C."/>
            <person name="Yanf M."/>
            <person name="Daum C."/>
            <person name="Ng V."/>
            <person name="Clum A."/>
            <person name="Ohm R."/>
            <person name="Martin F."/>
            <person name="Silar P."/>
            <person name="Natvig D."/>
            <person name="Lalanne C."/>
            <person name="Gautier V."/>
            <person name="Ament-Velasquez S.L."/>
            <person name="Kruys A."/>
            <person name="Hutchinson M.I."/>
            <person name="Powell A.J."/>
            <person name="Barry K."/>
            <person name="Miller A.N."/>
            <person name="Grigoriev I.V."/>
            <person name="Debuchy R."/>
            <person name="Gladieux P."/>
            <person name="Thoren M.H."/>
            <person name="Johannesson H."/>
        </authorList>
    </citation>
    <scope>NUCLEOTIDE SEQUENCE</scope>
    <source>
        <strain evidence="2">PSN293</strain>
    </source>
</reference>
<evidence type="ECO:0000256" key="1">
    <source>
        <dbReference type="SAM" id="SignalP"/>
    </source>
</evidence>
<comment type="caution">
    <text evidence="2">The sequence shown here is derived from an EMBL/GenBank/DDBJ whole genome shotgun (WGS) entry which is preliminary data.</text>
</comment>
<keyword evidence="1" id="KW-0732">Signal</keyword>
<proteinExistence type="predicted"/>
<dbReference type="Proteomes" id="UP001301769">
    <property type="component" value="Unassembled WGS sequence"/>
</dbReference>
<keyword evidence="3" id="KW-1185">Reference proteome</keyword>
<feature type="chain" id="PRO_5043051599" evidence="1">
    <location>
        <begin position="21"/>
        <end position="176"/>
    </location>
</feature>
<organism evidence="2 3">
    <name type="scientific">Rhypophila decipiens</name>
    <dbReference type="NCBI Taxonomy" id="261697"/>
    <lineage>
        <taxon>Eukaryota</taxon>
        <taxon>Fungi</taxon>
        <taxon>Dikarya</taxon>
        <taxon>Ascomycota</taxon>
        <taxon>Pezizomycotina</taxon>
        <taxon>Sordariomycetes</taxon>
        <taxon>Sordariomycetidae</taxon>
        <taxon>Sordariales</taxon>
        <taxon>Naviculisporaceae</taxon>
        <taxon>Rhypophila</taxon>
    </lineage>
</organism>
<evidence type="ECO:0000313" key="2">
    <source>
        <dbReference type="EMBL" id="KAK4208252.1"/>
    </source>
</evidence>
<name>A0AAN7B362_9PEZI</name>